<reference evidence="13" key="1">
    <citation type="submission" date="2020-12" db="EMBL/GenBank/DDBJ databases">
        <title>Metabolic potential, ecology and presence of endohyphal bacteria is reflected in genomic diversity of Mucoromycotina.</title>
        <authorList>
            <person name="Muszewska A."/>
            <person name="Okrasinska A."/>
            <person name="Steczkiewicz K."/>
            <person name="Drgas O."/>
            <person name="Orlowska M."/>
            <person name="Perlinska-Lenart U."/>
            <person name="Aleksandrzak-Piekarczyk T."/>
            <person name="Szatraj K."/>
            <person name="Zielenkiewicz U."/>
            <person name="Pilsyk S."/>
            <person name="Malc E."/>
            <person name="Mieczkowski P."/>
            <person name="Kruszewska J.S."/>
            <person name="Biernat P."/>
            <person name="Pawlowska J."/>
        </authorList>
    </citation>
    <scope>NUCLEOTIDE SEQUENCE</scope>
    <source>
        <strain evidence="13">WA0000017839</strain>
    </source>
</reference>
<evidence type="ECO:0000256" key="6">
    <source>
        <dbReference type="ARBA" id="ARBA00023295"/>
    </source>
</evidence>
<accession>A0A8H7R8R9</accession>
<sequence length="562" mass="58817">MLINNNIIVGVTAALLSLSGTLASFLDKPSIATYWGQNSKGGVDTQKPLSFYCDDSSDLLIMSFVLNFKDGGLPVLNLANGCNGPNFPGTGLLQCPDVGTDIKICQNKGKTVLMSLGGAAGIYGFANDGDGEAFADTLWNLFGAGSSSTRPFGDAVLDGFDLDIEGGGPTGYAAMVRRLRTHFSTDKSKQYFITGAPQCPFPDAMMGTIMDQVGFDAVNVQFYNNYCSTTSGSFNFNTWDTWAKTTSPNKNVKILLGLPGSSAAAGSGYVPFGQLQPIVKDLSNTYSSFGGVMLWDASASYANTDISPSYQVAVANLVHGLANGGSTPSTTSTISTTTTASTTTKTTSTTTKTTTTTTTSTTAAPTSTPVTCIKDGQKCSTEGQVACSGNSFAMCNHGAWGLQGCPSGLTCFSTTDGSSVYCGQGSGSSTTCDLISTLEITRNTLNTGVVKKTIGPSAKPYMGGHVIAQFSVTKSDAKSFTALVNVRRFDKISFGKTITAQFKVADNITVTSVEGGTVIQKGNQVKVQLKNEKKTMMAVIQLKGQIKGGIFVAPKVNTMKFY</sequence>
<dbReference type="EC" id="3.2.1.14" evidence="2"/>
<feature type="region of interest" description="Disordered" evidence="10">
    <location>
        <begin position="325"/>
        <end position="361"/>
    </location>
</feature>
<dbReference type="AlphaFoldDB" id="A0A8H7R8R9"/>
<dbReference type="CDD" id="cd02877">
    <property type="entry name" value="GH18_hevamine_XipI_class_III"/>
    <property type="match status" value="1"/>
</dbReference>
<dbReference type="GO" id="GO:0000272">
    <property type="term" value="P:polysaccharide catabolic process"/>
    <property type="evidence" value="ECO:0007669"/>
    <property type="project" value="UniProtKB-KW"/>
</dbReference>
<evidence type="ECO:0000313" key="13">
    <source>
        <dbReference type="EMBL" id="KAG2206238.1"/>
    </source>
</evidence>
<evidence type="ECO:0000256" key="7">
    <source>
        <dbReference type="ARBA" id="ARBA00023326"/>
    </source>
</evidence>
<keyword evidence="7" id="KW-0624">Polysaccharide degradation</keyword>
<feature type="signal peptide" evidence="11">
    <location>
        <begin position="1"/>
        <end position="23"/>
    </location>
</feature>
<dbReference type="PROSITE" id="PS01095">
    <property type="entry name" value="GH18_1"/>
    <property type="match status" value="1"/>
</dbReference>
<dbReference type="PROSITE" id="PS51910">
    <property type="entry name" value="GH18_2"/>
    <property type="match status" value="1"/>
</dbReference>
<dbReference type="InterPro" id="IPR050542">
    <property type="entry name" value="Glycosyl_Hydrlase18_Chitinase"/>
</dbReference>
<dbReference type="InterPro" id="IPR045321">
    <property type="entry name" value="Cts1-like"/>
</dbReference>
<evidence type="ECO:0000256" key="3">
    <source>
        <dbReference type="ARBA" id="ARBA00022801"/>
    </source>
</evidence>
<dbReference type="GO" id="GO:0005576">
    <property type="term" value="C:extracellular region"/>
    <property type="evidence" value="ECO:0007669"/>
    <property type="project" value="TreeGrafter"/>
</dbReference>
<dbReference type="GO" id="GO:0008843">
    <property type="term" value="F:endochitinase activity"/>
    <property type="evidence" value="ECO:0007669"/>
    <property type="project" value="UniProtKB-EC"/>
</dbReference>
<keyword evidence="3 8" id="KW-0378">Hydrolase</keyword>
<dbReference type="EMBL" id="JAEPRD010000031">
    <property type="protein sequence ID" value="KAG2206238.1"/>
    <property type="molecule type" value="Genomic_DNA"/>
</dbReference>
<keyword evidence="4" id="KW-0146">Chitin degradation</keyword>
<dbReference type="InterPro" id="IPR001223">
    <property type="entry name" value="Glyco_hydro18_cat"/>
</dbReference>
<feature type="domain" description="GH18" evidence="12">
    <location>
        <begin position="29"/>
        <end position="321"/>
    </location>
</feature>
<dbReference type="SUPFAM" id="SSF51445">
    <property type="entry name" value="(Trans)glycosidases"/>
    <property type="match status" value="1"/>
</dbReference>
<comment type="similarity">
    <text evidence="9">Belongs to the glycosyl hydrolase 18 family.</text>
</comment>
<evidence type="ECO:0000256" key="4">
    <source>
        <dbReference type="ARBA" id="ARBA00023024"/>
    </source>
</evidence>
<evidence type="ECO:0000256" key="11">
    <source>
        <dbReference type="SAM" id="SignalP"/>
    </source>
</evidence>
<dbReference type="Pfam" id="PF03427">
    <property type="entry name" value="CBM_19"/>
    <property type="match status" value="1"/>
</dbReference>
<dbReference type="GO" id="GO:0006032">
    <property type="term" value="P:chitin catabolic process"/>
    <property type="evidence" value="ECO:0007669"/>
    <property type="project" value="UniProtKB-KW"/>
</dbReference>
<dbReference type="PANTHER" id="PTHR45708">
    <property type="entry name" value="ENDOCHITINASE"/>
    <property type="match status" value="1"/>
</dbReference>
<keyword evidence="14" id="KW-1185">Reference proteome</keyword>
<evidence type="ECO:0000256" key="9">
    <source>
        <dbReference type="RuleBase" id="RU004453"/>
    </source>
</evidence>
<dbReference type="InterPro" id="IPR001579">
    <property type="entry name" value="Glyco_hydro_18_chit_AS"/>
</dbReference>
<keyword evidence="5" id="KW-0119">Carbohydrate metabolism</keyword>
<dbReference type="Proteomes" id="UP000603453">
    <property type="component" value="Unassembled WGS sequence"/>
</dbReference>
<dbReference type="Gene3D" id="3.20.20.80">
    <property type="entry name" value="Glycosidases"/>
    <property type="match status" value="1"/>
</dbReference>
<dbReference type="PANTHER" id="PTHR45708:SF49">
    <property type="entry name" value="ENDOCHITINASE"/>
    <property type="match status" value="1"/>
</dbReference>
<protein>
    <recommendedName>
        <fullName evidence="2">chitinase</fullName>
        <ecNumber evidence="2">3.2.1.14</ecNumber>
    </recommendedName>
</protein>
<evidence type="ECO:0000256" key="5">
    <source>
        <dbReference type="ARBA" id="ARBA00023277"/>
    </source>
</evidence>
<keyword evidence="11" id="KW-0732">Signal</keyword>
<evidence type="ECO:0000256" key="10">
    <source>
        <dbReference type="SAM" id="MobiDB-lite"/>
    </source>
</evidence>
<evidence type="ECO:0000313" key="14">
    <source>
        <dbReference type="Proteomes" id="UP000603453"/>
    </source>
</evidence>
<dbReference type="InterPro" id="IPR005089">
    <property type="entry name" value="CBM19"/>
</dbReference>
<dbReference type="InterPro" id="IPR017853">
    <property type="entry name" value="GH"/>
</dbReference>
<evidence type="ECO:0000256" key="2">
    <source>
        <dbReference type="ARBA" id="ARBA00012729"/>
    </source>
</evidence>
<feature type="chain" id="PRO_5034695925" description="chitinase" evidence="11">
    <location>
        <begin position="24"/>
        <end position="562"/>
    </location>
</feature>
<feature type="compositionally biased region" description="Low complexity" evidence="10">
    <location>
        <begin position="326"/>
        <end position="361"/>
    </location>
</feature>
<evidence type="ECO:0000256" key="1">
    <source>
        <dbReference type="ARBA" id="ARBA00000822"/>
    </source>
</evidence>
<keyword evidence="6 8" id="KW-0326">Glycosidase</keyword>
<dbReference type="OrthoDB" id="6020543at2759"/>
<dbReference type="Pfam" id="PF00704">
    <property type="entry name" value="Glyco_hydro_18"/>
    <property type="match status" value="1"/>
</dbReference>
<dbReference type="GO" id="GO:0008061">
    <property type="term" value="F:chitin binding"/>
    <property type="evidence" value="ECO:0007669"/>
    <property type="project" value="InterPro"/>
</dbReference>
<evidence type="ECO:0000256" key="8">
    <source>
        <dbReference type="RuleBase" id="RU000489"/>
    </source>
</evidence>
<evidence type="ECO:0000259" key="12">
    <source>
        <dbReference type="PROSITE" id="PS51910"/>
    </source>
</evidence>
<comment type="caution">
    <text evidence="13">The sequence shown here is derived from an EMBL/GenBank/DDBJ whole genome shotgun (WGS) entry which is preliminary data.</text>
</comment>
<name>A0A8H7R8R9_9FUNG</name>
<gene>
    <name evidence="13" type="ORF">INT47_007251</name>
</gene>
<organism evidence="13 14">
    <name type="scientific">Mucor saturninus</name>
    <dbReference type="NCBI Taxonomy" id="64648"/>
    <lineage>
        <taxon>Eukaryota</taxon>
        <taxon>Fungi</taxon>
        <taxon>Fungi incertae sedis</taxon>
        <taxon>Mucoromycota</taxon>
        <taxon>Mucoromycotina</taxon>
        <taxon>Mucoromycetes</taxon>
        <taxon>Mucorales</taxon>
        <taxon>Mucorineae</taxon>
        <taxon>Mucoraceae</taxon>
        <taxon>Mucor</taxon>
    </lineage>
</organism>
<comment type="catalytic activity">
    <reaction evidence="1">
        <text>Random endo-hydrolysis of N-acetyl-beta-D-glucosaminide (1-&gt;4)-beta-linkages in chitin and chitodextrins.</text>
        <dbReference type="EC" id="3.2.1.14"/>
    </reaction>
</comment>
<proteinExistence type="inferred from homology"/>